<dbReference type="RefSeq" id="WP_160363537.1">
    <property type="nucleotide sequence ID" value="NZ_JACEIB010000003.1"/>
</dbReference>
<evidence type="ECO:0000313" key="3">
    <source>
        <dbReference type="EMBL" id="MBA2933736.1"/>
    </source>
</evidence>
<dbReference type="Pfam" id="PF13193">
    <property type="entry name" value="AMP-binding_C"/>
    <property type="match status" value="1"/>
</dbReference>
<reference evidence="3 4" key="1">
    <citation type="submission" date="2020-07" db="EMBL/GenBank/DDBJ databases">
        <authorList>
            <person name="Sun Q."/>
        </authorList>
    </citation>
    <scope>NUCLEOTIDE SEQUENCE [LARGE SCALE GENOMIC DNA]</scope>
    <source>
        <strain evidence="3 4">CGMCC 1.13654</strain>
    </source>
</reference>
<dbReference type="InterPro" id="IPR025110">
    <property type="entry name" value="AMP-bd_C"/>
</dbReference>
<dbReference type="PANTHER" id="PTHR43767">
    <property type="entry name" value="LONG-CHAIN-FATTY-ACID--COA LIGASE"/>
    <property type="match status" value="1"/>
</dbReference>
<gene>
    <name evidence="3" type="ORF">HZF05_06445</name>
</gene>
<sequence length="508" mass="54942">MTLHEILRFWAKRWPDRLAVRCTGTDISWGELDRLSDRVAAGLAGRDVAKGDRIGILMRNRPEFLYTMLGAMKAGAAVTLLNIRFTPREMLHPIRDAGIRLIVTEPRLAPALSAAVVEVAGLDVISTEPFDDWPTFDVLGDSDAPVPDVAVGADDVALVCYTSGTTGFPKGAMLTHGNLRESGIACAVPSGLTFEDRILVSLPLAYTWGSCQYLREGLAMGATTVVIEPTSDPDRMIDVLERERISVWSAVVVLFEKIAQSPRFRTADFSALREAVTGAASAHLLQTWQSIGVRVTQAYGLTETGGHATLLFQEDAIRKLGSSGRAIMGMELRIADDRGAALPAGEAGEILLRGPGVMKGYINDPAETAKAIQDGWLRTGDTGVVDEEGFLRVVDRTKDMLKSGGLNVYPAELERVLAGVPGLEEFAVIGIGDTRWGEVPMIVAHGARALDLAGLRLRCTEELADYKRPHYVVEHGKPLPRTVSGKILKRDLRAVYAAVPEGAIRLKA</sequence>
<organism evidence="3 4">
    <name type="scientific">Sphingomonas chungangi</name>
    <dbReference type="NCBI Taxonomy" id="2683589"/>
    <lineage>
        <taxon>Bacteria</taxon>
        <taxon>Pseudomonadati</taxon>
        <taxon>Pseudomonadota</taxon>
        <taxon>Alphaproteobacteria</taxon>
        <taxon>Sphingomonadales</taxon>
        <taxon>Sphingomonadaceae</taxon>
        <taxon>Sphingomonas</taxon>
    </lineage>
</organism>
<feature type="domain" description="AMP-dependent synthetase/ligase" evidence="1">
    <location>
        <begin position="9"/>
        <end position="361"/>
    </location>
</feature>
<dbReference type="GO" id="GO:0016878">
    <property type="term" value="F:acid-thiol ligase activity"/>
    <property type="evidence" value="ECO:0007669"/>
    <property type="project" value="UniProtKB-ARBA"/>
</dbReference>
<dbReference type="Gene3D" id="3.40.50.12780">
    <property type="entry name" value="N-terminal domain of ligase-like"/>
    <property type="match status" value="1"/>
</dbReference>
<dbReference type="PROSITE" id="PS00455">
    <property type="entry name" value="AMP_BINDING"/>
    <property type="match status" value="1"/>
</dbReference>
<dbReference type="InterPro" id="IPR050237">
    <property type="entry name" value="ATP-dep_AMP-bd_enzyme"/>
</dbReference>
<dbReference type="PANTHER" id="PTHR43767:SF1">
    <property type="entry name" value="NONRIBOSOMAL PEPTIDE SYNTHASE PES1 (EUROFUNG)-RELATED"/>
    <property type="match status" value="1"/>
</dbReference>
<dbReference type="InterPro" id="IPR042099">
    <property type="entry name" value="ANL_N_sf"/>
</dbReference>
<dbReference type="InterPro" id="IPR020845">
    <property type="entry name" value="AMP-binding_CS"/>
</dbReference>
<dbReference type="Proteomes" id="UP000570166">
    <property type="component" value="Unassembled WGS sequence"/>
</dbReference>
<evidence type="ECO:0000313" key="4">
    <source>
        <dbReference type="Proteomes" id="UP000570166"/>
    </source>
</evidence>
<comment type="caution">
    <text evidence="3">The sequence shown here is derived from an EMBL/GenBank/DDBJ whole genome shotgun (WGS) entry which is preliminary data.</text>
</comment>
<dbReference type="InterPro" id="IPR045851">
    <property type="entry name" value="AMP-bd_C_sf"/>
</dbReference>
<dbReference type="Gene3D" id="3.30.300.30">
    <property type="match status" value="1"/>
</dbReference>
<dbReference type="SUPFAM" id="SSF56801">
    <property type="entry name" value="Acetyl-CoA synthetase-like"/>
    <property type="match status" value="1"/>
</dbReference>
<dbReference type="InterPro" id="IPR000873">
    <property type="entry name" value="AMP-dep_synth/lig_dom"/>
</dbReference>
<evidence type="ECO:0000259" key="2">
    <source>
        <dbReference type="Pfam" id="PF13193"/>
    </source>
</evidence>
<accession>A0A838L6E7</accession>
<feature type="domain" description="AMP-binding enzyme C-terminal" evidence="2">
    <location>
        <begin position="412"/>
        <end position="486"/>
    </location>
</feature>
<dbReference type="EMBL" id="JACEIB010000003">
    <property type="protein sequence ID" value="MBA2933736.1"/>
    <property type="molecule type" value="Genomic_DNA"/>
</dbReference>
<protein>
    <submittedName>
        <fullName evidence="3">AMP-binding protein</fullName>
    </submittedName>
</protein>
<evidence type="ECO:0000259" key="1">
    <source>
        <dbReference type="Pfam" id="PF00501"/>
    </source>
</evidence>
<name>A0A838L6E7_9SPHN</name>
<dbReference type="AlphaFoldDB" id="A0A838L6E7"/>
<dbReference type="Pfam" id="PF00501">
    <property type="entry name" value="AMP-binding"/>
    <property type="match status" value="1"/>
</dbReference>
<keyword evidence="4" id="KW-1185">Reference proteome</keyword>
<proteinExistence type="predicted"/>